<comment type="caution">
    <text evidence="2">The sequence shown here is derived from an EMBL/GenBank/DDBJ whole genome shotgun (WGS) entry which is preliminary data.</text>
</comment>
<gene>
    <name evidence="2" type="ORF">SEMRO_869_G213560.1</name>
</gene>
<dbReference type="InterPro" id="IPR028031">
    <property type="entry name" value="DUF4460"/>
</dbReference>
<accession>A0A9N8HP32</accession>
<dbReference type="EMBL" id="CAICTM010000868">
    <property type="protein sequence ID" value="CAB9517633.1"/>
    <property type="molecule type" value="Genomic_DNA"/>
</dbReference>
<keyword evidence="3" id="KW-1185">Reference proteome</keyword>
<evidence type="ECO:0000313" key="2">
    <source>
        <dbReference type="EMBL" id="CAB9517633.1"/>
    </source>
</evidence>
<evidence type="ECO:0000313" key="3">
    <source>
        <dbReference type="Proteomes" id="UP001153069"/>
    </source>
</evidence>
<organism evidence="2 3">
    <name type="scientific">Seminavis robusta</name>
    <dbReference type="NCBI Taxonomy" id="568900"/>
    <lineage>
        <taxon>Eukaryota</taxon>
        <taxon>Sar</taxon>
        <taxon>Stramenopiles</taxon>
        <taxon>Ochrophyta</taxon>
        <taxon>Bacillariophyta</taxon>
        <taxon>Bacillariophyceae</taxon>
        <taxon>Bacillariophycidae</taxon>
        <taxon>Naviculales</taxon>
        <taxon>Naviculaceae</taxon>
        <taxon>Seminavis</taxon>
    </lineage>
</organism>
<dbReference type="Pfam" id="PF14687">
    <property type="entry name" value="DUF4460"/>
    <property type="match status" value="1"/>
</dbReference>
<proteinExistence type="predicted"/>
<dbReference type="AlphaFoldDB" id="A0A9N8HP32"/>
<dbReference type="OrthoDB" id="47168at2759"/>
<protein>
    <recommendedName>
        <fullName evidence="1">DUF4460 domain-containing protein</fullName>
    </recommendedName>
</protein>
<name>A0A9N8HP32_9STRA</name>
<dbReference type="Proteomes" id="UP001153069">
    <property type="component" value="Unassembled WGS sequence"/>
</dbReference>
<reference evidence="2" key="1">
    <citation type="submission" date="2020-06" db="EMBL/GenBank/DDBJ databases">
        <authorList>
            <consortium name="Plant Systems Biology data submission"/>
        </authorList>
    </citation>
    <scope>NUCLEOTIDE SEQUENCE</scope>
    <source>
        <strain evidence="2">D6</strain>
    </source>
</reference>
<evidence type="ECO:0000259" key="1">
    <source>
        <dbReference type="Pfam" id="PF14687"/>
    </source>
</evidence>
<feature type="domain" description="DUF4460" evidence="1">
    <location>
        <begin position="18"/>
        <end position="86"/>
    </location>
</feature>
<sequence>MIKDTSGYMGDKSAPSFTSAMRSMVRPFFMKVHPDTQTSTTAKDVNLVAIQNLNAFLDSVQAKLKPGARQQRNEKNVFRVDFCVMMEEQVRGKKEEILCRRTVELSRPRKQVLEAILTPTRSNKAKAHFKDTLKNRLPWKKIFKMLCCTAVQEGEDPNSQISHAKIQFARQQKYERNRDEIVSRIDWNRYEEIYKETVRDVQANMATDGLIRDDPHRRMAHIAEMLSKVRVAEEQEHQPNDIREGVDPIMQLVAIRRLSLLLDEQFDELQLENLGRMWESAVITLMPARSFNTSASALYKQRKRQSKGDIMANDGFAISLHHDNSVTIRIPVVFRDGELLSHLRRHVKDYASLMSLGLDGFFPRSSSAANEFV</sequence>